<evidence type="ECO:0008006" key="14">
    <source>
        <dbReference type="Google" id="ProtNLM"/>
    </source>
</evidence>
<evidence type="ECO:0000313" key="12">
    <source>
        <dbReference type="EMBL" id="KAK7417172.1"/>
    </source>
</evidence>
<feature type="compositionally biased region" description="Basic and acidic residues" evidence="9">
    <location>
        <begin position="168"/>
        <end position="198"/>
    </location>
</feature>
<accession>A0ABR1H8A8</accession>
<evidence type="ECO:0000256" key="3">
    <source>
        <dbReference type="ARBA" id="ARBA00008726"/>
    </source>
</evidence>
<evidence type="ECO:0000259" key="10">
    <source>
        <dbReference type="Pfam" id="PF13019"/>
    </source>
</evidence>
<organism evidence="12 13">
    <name type="scientific">Neonectria punicea</name>
    <dbReference type="NCBI Taxonomy" id="979145"/>
    <lineage>
        <taxon>Eukaryota</taxon>
        <taxon>Fungi</taxon>
        <taxon>Dikarya</taxon>
        <taxon>Ascomycota</taxon>
        <taxon>Pezizomycotina</taxon>
        <taxon>Sordariomycetes</taxon>
        <taxon>Hypocreomycetidae</taxon>
        <taxon>Hypocreales</taxon>
        <taxon>Nectriaceae</taxon>
        <taxon>Neonectria</taxon>
    </lineage>
</organism>
<dbReference type="Proteomes" id="UP001498476">
    <property type="component" value="Unassembled WGS sequence"/>
</dbReference>
<feature type="region of interest" description="Disordered" evidence="9">
    <location>
        <begin position="168"/>
        <end position="279"/>
    </location>
</feature>
<comment type="caution">
    <text evidence="12">The sequence shown here is derived from an EMBL/GenBank/DDBJ whole genome shotgun (WGS) entry which is preliminary data.</text>
</comment>
<sequence>MSPRNLNVLVTSFAGLGLPPTLVLPLPSSTTITELRNQIDERLPTTQSRLIITTISNKQLPATSDIPISDYLSTTRDDFLSLRLALPLCGGKGGFGSQLRAAGGRMSSRKKKNQEDHGSSRNLDGRRLRTVNEAKALAEYLAIKPEMDKKEKEKRRERWEQIVQISEQKEAEIKSGSKGRVDGRWVEDKEESSERTRDAVLSAMKTGKYKDNILGTSHDSNSTQPSNDQSRSDEEKGTSSQESTPPPEEKKAEKGKAKTFFGFDEDDEFMSSDDDDAEK</sequence>
<dbReference type="EMBL" id="JAZAVJ010000060">
    <property type="protein sequence ID" value="KAK7417172.1"/>
    <property type="molecule type" value="Genomic_DNA"/>
</dbReference>
<keyword evidence="5" id="KW-0507">mRNA processing</keyword>
<feature type="domain" description="SDE2-like" evidence="11">
    <location>
        <begin position="90"/>
        <end position="200"/>
    </location>
</feature>
<dbReference type="InterPro" id="IPR024974">
    <property type="entry name" value="Sde2_N"/>
</dbReference>
<keyword evidence="7" id="KW-0539">Nucleus</keyword>
<keyword evidence="8" id="KW-0131">Cell cycle</keyword>
<comment type="subcellular location">
    <subcellularLocation>
        <location evidence="2">Cytoplasm</location>
    </subcellularLocation>
    <subcellularLocation>
        <location evidence="1">Nucleus</location>
    </subcellularLocation>
</comment>
<feature type="region of interest" description="Disordered" evidence="9">
    <location>
        <begin position="98"/>
        <end position="128"/>
    </location>
</feature>
<evidence type="ECO:0000256" key="4">
    <source>
        <dbReference type="ARBA" id="ARBA00022490"/>
    </source>
</evidence>
<evidence type="ECO:0000256" key="8">
    <source>
        <dbReference type="ARBA" id="ARBA00023306"/>
    </source>
</evidence>
<evidence type="ECO:0000313" key="13">
    <source>
        <dbReference type="Proteomes" id="UP001498476"/>
    </source>
</evidence>
<gene>
    <name evidence="12" type="ORF">QQX98_004775</name>
</gene>
<keyword evidence="6" id="KW-0508">mRNA splicing</keyword>
<feature type="compositionally biased region" description="Polar residues" evidence="9">
    <location>
        <begin position="214"/>
        <end position="229"/>
    </location>
</feature>
<dbReference type="Pfam" id="PF22782">
    <property type="entry name" value="SDE2"/>
    <property type="match status" value="1"/>
</dbReference>
<dbReference type="Pfam" id="PF13019">
    <property type="entry name" value="Sde2_N_Ubi_yeast"/>
    <property type="match status" value="1"/>
</dbReference>
<dbReference type="PANTHER" id="PTHR12786:SF1">
    <property type="entry name" value="SPLICING REGULATOR SDE2"/>
    <property type="match status" value="1"/>
</dbReference>
<evidence type="ECO:0000256" key="6">
    <source>
        <dbReference type="ARBA" id="ARBA00023187"/>
    </source>
</evidence>
<feature type="compositionally biased region" description="Basic and acidic residues" evidence="9">
    <location>
        <begin position="113"/>
        <end position="128"/>
    </location>
</feature>
<feature type="compositionally biased region" description="Basic and acidic residues" evidence="9">
    <location>
        <begin position="247"/>
        <end position="256"/>
    </location>
</feature>
<evidence type="ECO:0000256" key="5">
    <source>
        <dbReference type="ARBA" id="ARBA00022664"/>
    </source>
</evidence>
<evidence type="ECO:0000256" key="9">
    <source>
        <dbReference type="SAM" id="MobiDB-lite"/>
    </source>
</evidence>
<feature type="compositionally biased region" description="Acidic residues" evidence="9">
    <location>
        <begin position="263"/>
        <end position="279"/>
    </location>
</feature>
<keyword evidence="13" id="KW-1185">Reference proteome</keyword>
<keyword evidence="4" id="KW-0963">Cytoplasm</keyword>
<dbReference type="InterPro" id="IPR051421">
    <property type="entry name" value="RNA_Proc_DNA_Dmg_Regulator"/>
</dbReference>
<evidence type="ECO:0000256" key="2">
    <source>
        <dbReference type="ARBA" id="ARBA00004496"/>
    </source>
</evidence>
<name>A0ABR1H8A8_9HYPO</name>
<protein>
    <recommendedName>
        <fullName evidence="14">Sde2 N-terminal ubiquitin domain-containing protein</fullName>
    </recommendedName>
</protein>
<feature type="domain" description="Sde2 ubiquitin" evidence="10">
    <location>
        <begin position="7"/>
        <end position="89"/>
    </location>
</feature>
<proteinExistence type="inferred from homology"/>
<evidence type="ECO:0000256" key="7">
    <source>
        <dbReference type="ARBA" id="ARBA00023242"/>
    </source>
</evidence>
<dbReference type="PANTHER" id="PTHR12786">
    <property type="entry name" value="SPLICING FACTOR SF3A-RELATED"/>
    <property type="match status" value="1"/>
</dbReference>
<evidence type="ECO:0000256" key="1">
    <source>
        <dbReference type="ARBA" id="ARBA00004123"/>
    </source>
</evidence>
<reference evidence="12 13" key="1">
    <citation type="journal article" date="2025" name="Microbiol. Resour. Announc.">
        <title>Draft genome sequences for Neonectria magnoliae and Neonectria punicea, canker pathogens of Liriodendron tulipifera and Acer saccharum in West Virginia.</title>
        <authorList>
            <person name="Petronek H.M."/>
            <person name="Kasson M.T."/>
            <person name="Metheny A.M."/>
            <person name="Stauder C.M."/>
            <person name="Lovett B."/>
            <person name="Lynch S.C."/>
            <person name="Garnas J.R."/>
            <person name="Kasson L.R."/>
            <person name="Stajich J.E."/>
        </authorList>
    </citation>
    <scope>NUCLEOTIDE SEQUENCE [LARGE SCALE GENOMIC DNA]</scope>
    <source>
        <strain evidence="12 13">NRRL 64653</strain>
    </source>
</reference>
<evidence type="ECO:0000259" key="11">
    <source>
        <dbReference type="Pfam" id="PF22782"/>
    </source>
</evidence>
<comment type="similarity">
    <text evidence="3">Belongs to the SDE2 family.</text>
</comment>
<dbReference type="InterPro" id="IPR053822">
    <property type="entry name" value="SDE2-like_dom"/>
</dbReference>